<dbReference type="Pfam" id="PF14525">
    <property type="entry name" value="AraC_binding_2"/>
    <property type="match status" value="1"/>
</dbReference>
<dbReference type="PANTHER" id="PTHR46796:SF6">
    <property type="entry name" value="ARAC SUBFAMILY"/>
    <property type="match status" value="1"/>
</dbReference>
<dbReference type="InterPro" id="IPR035418">
    <property type="entry name" value="AraC-bd_2"/>
</dbReference>
<evidence type="ECO:0000313" key="5">
    <source>
        <dbReference type="EMBL" id="MFD1533823.1"/>
    </source>
</evidence>
<keyword evidence="6" id="KW-1185">Reference proteome</keyword>
<dbReference type="SUPFAM" id="SSF51215">
    <property type="entry name" value="Regulatory protein AraC"/>
    <property type="match status" value="1"/>
</dbReference>
<evidence type="ECO:0000256" key="3">
    <source>
        <dbReference type="ARBA" id="ARBA00023163"/>
    </source>
</evidence>
<gene>
    <name evidence="5" type="ORF">ACFSCY_30850</name>
</gene>
<dbReference type="Proteomes" id="UP001597145">
    <property type="component" value="Unassembled WGS sequence"/>
</dbReference>
<dbReference type="RefSeq" id="WP_343977544.1">
    <property type="nucleotide sequence ID" value="NZ_BAAAJG010000009.1"/>
</dbReference>
<evidence type="ECO:0000256" key="2">
    <source>
        <dbReference type="ARBA" id="ARBA00023125"/>
    </source>
</evidence>
<feature type="domain" description="HTH araC/xylS-type" evidence="4">
    <location>
        <begin position="202"/>
        <end position="303"/>
    </location>
</feature>
<dbReference type="PANTHER" id="PTHR46796">
    <property type="entry name" value="HTH-TYPE TRANSCRIPTIONAL ACTIVATOR RHAS-RELATED"/>
    <property type="match status" value="1"/>
</dbReference>
<organism evidence="5 6">
    <name type="scientific">Pseudonocardia aurantiaca</name>
    <dbReference type="NCBI Taxonomy" id="75290"/>
    <lineage>
        <taxon>Bacteria</taxon>
        <taxon>Bacillati</taxon>
        <taxon>Actinomycetota</taxon>
        <taxon>Actinomycetes</taxon>
        <taxon>Pseudonocardiales</taxon>
        <taxon>Pseudonocardiaceae</taxon>
        <taxon>Pseudonocardia</taxon>
    </lineage>
</organism>
<dbReference type="Gene3D" id="1.10.10.60">
    <property type="entry name" value="Homeodomain-like"/>
    <property type="match status" value="1"/>
</dbReference>
<proteinExistence type="predicted"/>
<name>A0ABW4FTD3_9PSEU</name>
<evidence type="ECO:0000313" key="6">
    <source>
        <dbReference type="Proteomes" id="UP001597145"/>
    </source>
</evidence>
<protein>
    <submittedName>
        <fullName evidence="5">Helix-turn-helix domain-containing protein</fullName>
    </submittedName>
</protein>
<evidence type="ECO:0000256" key="1">
    <source>
        <dbReference type="ARBA" id="ARBA00023015"/>
    </source>
</evidence>
<dbReference type="InterPro" id="IPR018060">
    <property type="entry name" value="HTH_AraC"/>
</dbReference>
<evidence type="ECO:0000259" key="4">
    <source>
        <dbReference type="PROSITE" id="PS01124"/>
    </source>
</evidence>
<dbReference type="InterPro" id="IPR037923">
    <property type="entry name" value="HTH-like"/>
</dbReference>
<accession>A0ABW4FTD3</accession>
<keyword evidence="3" id="KW-0804">Transcription</keyword>
<sequence length="311" mass="33339">MNDGGQAEKLQEMGSAAFVPLRITPVGPRPFRFEFDGAQASDVGLARIATTSCMVRRTPDLITSGDPELVKITLQTRGRSGIEQDGRQCLLTPGDLSVYTSDRPYELAFTEPYEIIAIGVPRGHLGAHADVLQRQSAVRLTTDTALRRVISGLFRAMTDTLRAGDAEFSGSAGRHLGDAVTSLIISELVGASAPPTESDLADQILAYCMTRLSDPALCVASVAQAHRISVRYLHKLFQARGLSLAAWIRHQRLLGIRRDLADPALAGRTVASISARWGVLSASHLSRALKAEFGCTAADIRRAVPIDPTGG</sequence>
<dbReference type="SMART" id="SM00342">
    <property type="entry name" value="HTH_ARAC"/>
    <property type="match status" value="1"/>
</dbReference>
<dbReference type="PROSITE" id="PS01124">
    <property type="entry name" value="HTH_ARAC_FAMILY_2"/>
    <property type="match status" value="1"/>
</dbReference>
<comment type="caution">
    <text evidence="5">The sequence shown here is derived from an EMBL/GenBank/DDBJ whole genome shotgun (WGS) entry which is preliminary data.</text>
</comment>
<reference evidence="6" key="1">
    <citation type="journal article" date="2019" name="Int. J. Syst. Evol. Microbiol.">
        <title>The Global Catalogue of Microorganisms (GCM) 10K type strain sequencing project: providing services to taxonomists for standard genome sequencing and annotation.</title>
        <authorList>
            <consortium name="The Broad Institute Genomics Platform"/>
            <consortium name="The Broad Institute Genome Sequencing Center for Infectious Disease"/>
            <person name="Wu L."/>
            <person name="Ma J."/>
        </authorList>
    </citation>
    <scope>NUCLEOTIDE SEQUENCE [LARGE SCALE GENOMIC DNA]</scope>
    <source>
        <strain evidence="6">JCM 12165</strain>
    </source>
</reference>
<dbReference type="InterPro" id="IPR050204">
    <property type="entry name" value="AraC_XylS_family_regulators"/>
</dbReference>
<dbReference type="EMBL" id="JBHUCP010000026">
    <property type="protein sequence ID" value="MFD1533823.1"/>
    <property type="molecule type" value="Genomic_DNA"/>
</dbReference>
<keyword evidence="1" id="KW-0805">Transcription regulation</keyword>
<keyword evidence="2" id="KW-0238">DNA-binding</keyword>
<dbReference type="Pfam" id="PF12833">
    <property type="entry name" value="HTH_18"/>
    <property type="match status" value="1"/>
</dbReference>